<sequence length="93" mass="10799">MILLSALIFRSSVMIFGKQMVVYQSAVTVTCSLRGIVVIHTCRDHLFRNTSRTDEFCWLSFTLEPRNSRLSFIFCFITVNKRFITTNTAVHIF</sequence>
<dbReference type="AlphaFoldDB" id="A0A9P0KBZ1"/>
<accession>A0A9P0KBZ1</accession>
<name>A0A9P0KBZ1_ACAOB</name>
<organism evidence="2 3">
    <name type="scientific">Acanthoscelides obtectus</name>
    <name type="common">Bean weevil</name>
    <name type="synonym">Bruchus obtectus</name>
    <dbReference type="NCBI Taxonomy" id="200917"/>
    <lineage>
        <taxon>Eukaryota</taxon>
        <taxon>Metazoa</taxon>
        <taxon>Ecdysozoa</taxon>
        <taxon>Arthropoda</taxon>
        <taxon>Hexapoda</taxon>
        <taxon>Insecta</taxon>
        <taxon>Pterygota</taxon>
        <taxon>Neoptera</taxon>
        <taxon>Endopterygota</taxon>
        <taxon>Coleoptera</taxon>
        <taxon>Polyphaga</taxon>
        <taxon>Cucujiformia</taxon>
        <taxon>Chrysomeloidea</taxon>
        <taxon>Chrysomelidae</taxon>
        <taxon>Bruchinae</taxon>
        <taxon>Bruchini</taxon>
        <taxon>Acanthoscelides</taxon>
    </lineage>
</organism>
<keyword evidence="1" id="KW-0732">Signal</keyword>
<feature type="chain" id="PRO_5040479388" description="Secreted protein" evidence="1">
    <location>
        <begin position="18"/>
        <end position="93"/>
    </location>
</feature>
<feature type="signal peptide" evidence="1">
    <location>
        <begin position="1"/>
        <end position="17"/>
    </location>
</feature>
<evidence type="ECO:0000313" key="2">
    <source>
        <dbReference type="EMBL" id="CAH1970094.1"/>
    </source>
</evidence>
<keyword evidence="3" id="KW-1185">Reference proteome</keyword>
<evidence type="ECO:0008006" key="4">
    <source>
        <dbReference type="Google" id="ProtNLM"/>
    </source>
</evidence>
<comment type="caution">
    <text evidence="2">The sequence shown here is derived from an EMBL/GenBank/DDBJ whole genome shotgun (WGS) entry which is preliminary data.</text>
</comment>
<proteinExistence type="predicted"/>
<dbReference type="Proteomes" id="UP001152888">
    <property type="component" value="Unassembled WGS sequence"/>
</dbReference>
<dbReference type="EMBL" id="CAKOFQ010006769">
    <property type="protein sequence ID" value="CAH1970094.1"/>
    <property type="molecule type" value="Genomic_DNA"/>
</dbReference>
<evidence type="ECO:0000313" key="3">
    <source>
        <dbReference type="Proteomes" id="UP001152888"/>
    </source>
</evidence>
<gene>
    <name evidence="2" type="ORF">ACAOBT_LOCUS8733</name>
</gene>
<evidence type="ECO:0000256" key="1">
    <source>
        <dbReference type="SAM" id="SignalP"/>
    </source>
</evidence>
<reference evidence="2" key="1">
    <citation type="submission" date="2022-03" db="EMBL/GenBank/DDBJ databases">
        <authorList>
            <person name="Sayadi A."/>
        </authorList>
    </citation>
    <scope>NUCLEOTIDE SEQUENCE</scope>
</reference>
<protein>
    <recommendedName>
        <fullName evidence="4">Secreted protein</fullName>
    </recommendedName>
</protein>